<evidence type="ECO:0000313" key="6">
    <source>
        <dbReference type="Proteomes" id="UP000198583"/>
    </source>
</evidence>
<dbReference type="OrthoDB" id="9764016at2"/>
<reference evidence="6" key="1">
    <citation type="submission" date="2016-10" db="EMBL/GenBank/DDBJ databases">
        <authorList>
            <person name="Varghese N."/>
            <person name="Submissions S."/>
        </authorList>
    </citation>
    <scope>NUCLEOTIDE SEQUENCE [LARGE SCALE GENOMIC DNA]</scope>
    <source>
        <strain evidence="6">DSM 44232</strain>
    </source>
</reference>
<name>A0A1I6ER29_9PSEU</name>
<organism evidence="5 6">
    <name type="scientific">Lentzea waywayandensis</name>
    <dbReference type="NCBI Taxonomy" id="84724"/>
    <lineage>
        <taxon>Bacteria</taxon>
        <taxon>Bacillati</taxon>
        <taxon>Actinomycetota</taxon>
        <taxon>Actinomycetes</taxon>
        <taxon>Pseudonocardiales</taxon>
        <taxon>Pseudonocardiaceae</taxon>
        <taxon>Lentzea</taxon>
    </lineage>
</organism>
<dbReference type="RefSeq" id="WP_093596617.1">
    <property type="nucleotide sequence ID" value="NZ_FOYL01000005.1"/>
</dbReference>
<evidence type="ECO:0000256" key="2">
    <source>
        <dbReference type="ARBA" id="ARBA00022723"/>
    </source>
</evidence>
<dbReference type="SUPFAM" id="SSF51197">
    <property type="entry name" value="Clavaminate synthase-like"/>
    <property type="match status" value="1"/>
</dbReference>
<gene>
    <name evidence="5" type="ORF">SAMN04488564_10576</name>
</gene>
<feature type="domain" description="JmjC" evidence="4">
    <location>
        <begin position="105"/>
        <end position="246"/>
    </location>
</feature>
<keyword evidence="3" id="KW-0408">Iron</keyword>
<evidence type="ECO:0000256" key="3">
    <source>
        <dbReference type="ARBA" id="ARBA00023004"/>
    </source>
</evidence>
<dbReference type="Pfam" id="PF08007">
    <property type="entry name" value="JmjC_2"/>
    <property type="match status" value="1"/>
</dbReference>
<sequence>MNRHRLVGAIEKALCWDGPSELGDTFARGKLADRDLCGRLMTPTRLLDLIMRRSLSAARISCLQDGDYVHPQTYLTTKAMRRAEAVQMVDMERLGILLKEGCTLVLDGVNAYDATLEVACRALQWWSRELVQVNAYLTTGSAAGFQMHWDDHDVVIVQVAGEKSWEVRGLSRPVPMYRDAVPNPTPTDEIVWKGTLQTGEVMHIPRGYWHQATRQERGDGFSLHLTFGFPKRTGVDYFTWIADESRQAELMRHDVDRWGTAGSRKEQQLAFTDMAVRLAATHSLDDFLAAREDQSSNARHVITHGLFGMPLSVVCMTEFPPRIEQDGDRIVVAAATRRITLAAKALPTVELLTCGRPVFVDKVAAATGLDAMTIAETLIREGICAEVTPELAAGYDGLLTPEAP</sequence>
<protein>
    <submittedName>
        <fullName evidence="5">Cupin superfamily protein</fullName>
    </submittedName>
</protein>
<keyword evidence="2" id="KW-0479">Metal-binding</keyword>
<dbReference type="InterPro" id="IPR039994">
    <property type="entry name" value="NO66-like"/>
</dbReference>
<evidence type="ECO:0000256" key="1">
    <source>
        <dbReference type="ARBA" id="ARBA00001954"/>
    </source>
</evidence>
<evidence type="ECO:0000259" key="4">
    <source>
        <dbReference type="PROSITE" id="PS51184"/>
    </source>
</evidence>
<keyword evidence="6" id="KW-1185">Reference proteome</keyword>
<dbReference type="GO" id="GO:0046872">
    <property type="term" value="F:metal ion binding"/>
    <property type="evidence" value="ECO:0007669"/>
    <property type="project" value="UniProtKB-KW"/>
</dbReference>
<dbReference type="InterPro" id="IPR003347">
    <property type="entry name" value="JmjC_dom"/>
</dbReference>
<dbReference type="AlphaFoldDB" id="A0A1I6ER29"/>
<accession>A0A1I6ER29</accession>
<dbReference type="PROSITE" id="PS51184">
    <property type="entry name" value="JMJC"/>
    <property type="match status" value="1"/>
</dbReference>
<dbReference type="PANTHER" id="PTHR13096:SF8">
    <property type="entry name" value="RIBOSOMAL OXYGENASE 1"/>
    <property type="match status" value="1"/>
</dbReference>
<dbReference type="PANTHER" id="PTHR13096">
    <property type="entry name" value="MINA53 MYC INDUCED NUCLEAR ANTIGEN"/>
    <property type="match status" value="1"/>
</dbReference>
<dbReference type="EMBL" id="FOYL01000005">
    <property type="protein sequence ID" value="SFR19978.1"/>
    <property type="molecule type" value="Genomic_DNA"/>
</dbReference>
<dbReference type="STRING" id="84724.SAMN04488564_10576"/>
<comment type="cofactor">
    <cofactor evidence="1">
        <name>Fe(2+)</name>
        <dbReference type="ChEBI" id="CHEBI:29033"/>
    </cofactor>
</comment>
<evidence type="ECO:0000313" key="5">
    <source>
        <dbReference type="EMBL" id="SFR19978.1"/>
    </source>
</evidence>
<dbReference type="Proteomes" id="UP000198583">
    <property type="component" value="Unassembled WGS sequence"/>
</dbReference>
<dbReference type="Gene3D" id="2.60.120.650">
    <property type="entry name" value="Cupin"/>
    <property type="match status" value="1"/>
</dbReference>
<proteinExistence type="predicted"/>